<evidence type="ECO:0000313" key="1">
    <source>
        <dbReference type="EMBL" id="TMW98648.1"/>
    </source>
</evidence>
<dbReference type="PANTHER" id="PTHR33187:SF11">
    <property type="entry name" value="AMINOTRANSFERASE-LIKE PLANT MOBILE DOMAIN-CONTAINING PROTEIN"/>
    <property type="match status" value="1"/>
</dbReference>
<name>A0A6N2BXM3_SOLCI</name>
<proteinExistence type="predicted"/>
<organism evidence="1">
    <name type="scientific">Solanum chilense</name>
    <name type="common">Tomato</name>
    <name type="synonym">Lycopersicon chilense</name>
    <dbReference type="NCBI Taxonomy" id="4083"/>
    <lineage>
        <taxon>Eukaryota</taxon>
        <taxon>Viridiplantae</taxon>
        <taxon>Streptophyta</taxon>
        <taxon>Embryophyta</taxon>
        <taxon>Tracheophyta</taxon>
        <taxon>Spermatophyta</taxon>
        <taxon>Magnoliopsida</taxon>
        <taxon>eudicotyledons</taxon>
        <taxon>Gunneridae</taxon>
        <taxon>Pentapetalae</taxon>
        <taxon>asterids</taxon>
        <taxon>lamiids</taxon>
        <taxon>Solanales</taxon>
        <taxon>Solanaceae</taxon>
        <taxon>Solanoideae</taxon>
        <taxon>Solaneae</taxon>
        <taxon>Solanum</taxon>
        <taxon>Solanum subgen. Lycopersicon</taxon>
    </lineage>
</organism>
<sequence>MSGVACHHHPLKAYTIGRRLAWHVIITLGQHTQSDHVARGMPALPWGCKNCRTHPAWHAIISLGQHTWSDDVGRGMPSSPLESIHDRTRVDVASYHHLSTAYTIGQRREWHARIALGLHRPWHAIIALGQHIRSDNVGCGMTSSSLCSTHGRTTSGDRFHHCPWTTYTVEVGRAWHAIMVEQGWAWHAIITLRQHTRSDDVGRAMPSSPLGSTHGHTMSGETCHHCLWTAQMIVPHQAWQTIIVVGLHTRSKDVERGILLSPLGSIHGRTMSGVKSHHCPLIEHTTRLKNVGRGMLSPSFGSKHTQIMLGVKCHHCPQTTYTVGVCRVWHAIFALVQHTRLDDVGRGMLSSPMESIHNKTTLGMASYNHLWTICTINHVRRGMPAMPLNYVRRWMPALPLNSVRRFMPSSPLGSTLSWTTLGHTRLDHVGRGMPPWPFGCTHCQTRQAWHAYYRPTTVGRRSALEAIITLEQHTRSDDIEHGMPSSPFESTHDLTTSGVACHHGPLNEHTIEQRWALHAIIALGKHTRSDNVRRGILSSPLLCLALHAIIAIGHHTQSDDVGLHMPSSPLDNKPGGIMSSVPCHHCPCTTYMVRLRRVWHAIMALVQHTRSEDV</sequence>
<dbReference type="AlphaFoldDB" id="A0A6N2BXM3"/>
<comment type="caution">
    <text evidence="1">The sequence shown here is derived from an EMBL/GenBank/DDBJ whole genome shotgun (WGS) entry which is preliminary data.</text>
</comment>
<protein>
    <submittedName>
        <fullName evidence="1">Uncharacterized protein</fullName>
    </submittedName>
</protein>
<accession>A0A6N2BXM3</accession>
<dbReference type="PANTHER" id="PTHR33187">
    <property type="entry name" value="WU:FI09B08"/>
    <property type="match status" value="1"/>
</dbReference>
<reference evidence="1" key="1">
    <citation type="submission" date="2019-05" db="EMBL/GenBank/DDBJ databases">
        <title>The de novo reference genome and transcriptome assemblies of the wild tomato species Solanum chilense.</title>
        <authorList>
            <person name="Stam R."/>
            <person name="Nosenko T."/>
            <person name="Hoerger A.C."/>
            <person name="Stephan W."/>
            <person name="Seidel M.A."/>
            <person name="Kuhn J.M.M."/>
            <person name="Haberer G."/>
            <person name="Tellier A."/>
        </authorList>
    </citation>
    <scope>NUCLEOTIDE SEQUENCE</scope>
    <source>
        <tissue evidence="1">Mature leaves</tissue>
    </source>
</reference>
<gene>
    <name evidence="1" type="ORF">EJD97_003690</name>
</gene>
<dbReference type="EMBL" id="RXGB01001505">
    <property type="protein sequence ID" value="TMW98648.1"/>
    <property type="molecule type" value="Genomic_DNA"/>
</dbReference>